<dbReference type="InterPro" id="IPR011989">
    <property type="entry name" value="ARM-like"/>
</dbReference>
<evidence type="ECO:0008006" key="4">
    <source>
        <dbReference type="Google" id="ProtNLM"/>
    </source>
</evidence>
<evidence type="ECO:0000313" key="2">
    <source>
        <dbReference type="EMBL" id="KNC53115.1"/>
    </source>
</evidence>
<dbReference type="STRING" id="461836.A0A0L0DLJ5"/>
<dbReference type="GO" id="GO:0008287">
    <property type="term" value="C:protein serine/threonine phosphatase complex"/>
    <property type="evidence" value="ECO:0007669"/>
    <property type="project" value="TreeGrafter"/>
</dbReference>
<reference evidence="2 3" key="1">
    <citation type="submission" date="2010-05" db="EMBL/GenBank/DDBJ databases">
        <title>The Genome Sequence of Thecamonas trahens ATCC 50062.</title>
        <authorList>
            <consortium name="The Broad Institute Genome Sequencing Platform"/>
            <person name="Russ C."/>
            <person name="Cuomo C."/>
            <person name="Shea T."/>
            <person name="Young S.K."/>
            <person name="Zeng Q."/>
            <person name="Koehrsen M."/>
            <person name="Haas B."/>
            <person name="Borodovsky M."/>
            <person name="Guigo R."/>
            <person name="Alvarado L."/>
            <person name="Berlin A."/>
            <person name="Bochicchio J."/>
            <person name="Borenstein D."/>
            <person name="Chapman S."/>
            <person name="Chen Z."/>
            <person name="Freedman E."/>
            <person name="Gellesch M."/>
            <person name="Goldberg J."/>
            <person name="Griggs A."/>
            <person name="Gujja S."/>
            <person name="Heilman E."/>
            <person name="Heiman D."/>
            <person name="Hepburn T."/>
            <person name="Howarth C."/>
            <person name="Jen D."/>
            <person name="Larson L."/>
            <person name="Mehta T."/>
            <person name="Park D."/>
            <person name="Pearson M."/>
            <person name="Roberts A."/>
            <person name="Saif S."/>
            <person name="Shenoy N."/>
            <person name="Sisk P."/>
            <person name="Stolte C."/>
            <person name="Sykes S."/>
            <person name="Thomson T."/>
            <person name="Walk T."/>
            <person name="White J."/>
            <person name="Yandava C."/>
            <person name="Burger G."/>
            <person name="Gray M.W."/>
            <person name="Holland P.W.H."/>
            <person name="King N."/>
            <person name="Lang F.B.F."/>
            <person name="Roger A.J."/>
            <person name="Ruiz-Trillo I."/>
            <person name="Lander E."/>
            <person name="Nusbaum C."/>
        </authorList>
    </citation>
    <scope>NUCLEOTIDE SEQUENCE [LARGE SCALE GENOMIC DNA]</scope>
    <source>
        <strain evidence="2 3">ATCC 50062</strain>
    </source>
</reference>
<dbReference type="Gene3D" id="1.25.10.10">
    <property type="entry name" value="Leucine-rich Repeat Variant"/>
    <property type="match status" value="1"/>
</dbReference>
<evidence type="ECO:0000313" key="3">
    <source>
        <dbReference type="Proteomes" id="UP000054408"/>
    </source>
</evidence>
<dbReference type="GO" id="GO:0019888">
    <property type="term" value="F:protein phosphatase regulator activity"/>
    <property type="evidence" value="ECO:0007669"/>
    <property type="project" value="TreeGrafter"/>
</dbReference>
<dbReference type="RefSeq" id="XP_013754782.1">
    <property type="nucleotide sequence ID" value="XM_013899328.1"/>
</dbReference>
<sequence>MALELDRIGRALGASRTVAAVVPELASLLNDERDEVVTAGLDAAAALTRNGFLPSAAVANSLLAPILDMYASASPALELSLAWLLGPFGVQLEPLLDESGRQTLVRAFVDYASARPPFGDHPGVALLQPARSLLAPTIDGRALPSLLEYTVEPRGLVPLAVAFNSPAVFATFGGVHKHGLVICNVLDKLTQSEEECVRATLARALPVVGECIADRAAPGSESSVAMARAVRDVSLVLLSDSRPEVAGAATAGLSRLLEGLDTALRTRAKACALAPAADIRFFAPYAPVLLAAFASLPALAWRARAETVSQWAVVGRFFDHEVVFGDFAPVLLGLLTGSGTASAVRAAAATTLVVTMRTLRRSQLRNELCNSVLAELARGKSSWRRVAFVDVVAAAVRTCSRAFVKDKFLQSFLDVANDNVANVRLRAAAQLVHIKRMLSLPLDTYLLKKLEDIAAAYASDPLPSVAAAGRAASAELARIKLVPAVRHSVTPQFEDDLQDQRKAEEETKLLTLSEASFLKRLLPSGSGSATRQAFSSRSRRRR</sequence>
<dbReference type="GO" id="GO:0005829">
    <property type="term" value="C:cytosol"/>
    <property type="evidence" value="ECO:0007669"/>
    <property type="project" value="TreeGrafter"/>
</dbReference>
<dbReference type="PANTHER" id="PTHR21467">
    <property type="entry name" value="PROTEIN PHOSPHATASE 4 REGULATORY SUBUNIT 4 PPP4R4"/>
    <property type="match status" value="1"/>
</dbReference>
<gene>
    <name evidence="2" type="ORF">AMSG_09419</name>
</gene>
<dbReference type="PANTHER" id="PTHR21467:SF0">
    <property type="entry name" value="SERINE_THREONINE-PROTEIN PHOSPHATASE 4 REGULATORY SUBUNIT 4"/>
    <property type="match status" value="1"/>
</dbReference>
<dbReference type="GeneID" id="25567883"/>
<dbReference type="AlphaFoldDB" id="A0A0L0DLJ5"/>
<protein>
    <recommendedName>
        <fullName evidence="4">Serine/threonine-protein phosphatase 4 regulatory subunit 4</fullName>
    </recommendedName>
</protein>
<dbReference type="InterPro" id="IPR016024">
    <property type="entry name" value="ARM-type_fold"/>
</dbReference>
<dbReference type="EMBL" id="GL349478">
    <property type="protein sequence ID" value="KNC53115.1"/>
    <property type="molecule type" value="Genomic_DNA"/>
</dbReference>
<organism evidence="2 3">
    <name type="scientific">Thecamonas trahens ATCC 50062</name>
    <dbReference type="NCBI Taxonomy" id="461836"/>
    <lineage>
        <taxon>Eukaryota</taxon>
        <taxon>Apusozoa</taxon>
        <taxon>Apusomonadida</taxon>
        <taxon>Apusomonadidae</taxon>
        <taxon>Thecamonas</taxon>
    </lineage>
</organism>
<proteinExistence type="predicted"/>
<dbReference type="Proteomes" id="UP000054408">
    <property type="component" value="Unassembled WGS sequence"/>
</dbReference>
<keyword evidence="3" id="KW-1185">Reference proteome</keyword>
<dbReference type="eggNOG" id="KOG0211">
    <property type="taxonomic scope" value="Eukaryota"/>
</dbReference>
<accession>A0A0L0DLJ5</accession>
<name>A0A0L0DLJ5_THETB</name>
<feature type="region of interest" description="Disordered" evidence="1">
    <location>
        <begin position="523"/>
        <end position="542"/>
    </location>
</feature>
<dbReference type="InterPro" id="IPR039918">
    <property type="entry name" value="PPP4R4"/>
</dbReference>
<dbReference type="SUPFAM" id="SSF48371">
    <property type="entry name" value="ARM repeat"/>
    <property type="match status" value="1"/>
</dbReference>
<dbReference type="OrthoDB" id="340346at2759"/>
<feature type="compositionally biased region" description="Polar residues" evidence="1">
    <location>
        <begin position="525"/>
        <end position="534"/>
    </location>
</feature>
<evidence type="ECO:0000256" key="1">
    <source>
        <dbReference type="SAM" id="MobiDB-lite"/>
    </source>
</evidence>